<evidence type="ECO:0000313" key="1">
    <source>
        <dbReference type="EMBL" id="KUK36108.1"/>
    </source>
</evidence>
<name>A0A101FFJ7_9THEO</name>
<dbReference type="Proteomes" id="UP000053326">
    <property type="component" value="Unassembled WGS sequence"/>
</dbReference>
<gene>
    <name evidence="1" type="ORF">XD66_1184</name>
</gene>
<protein>
    <submittedName>
        <fullName evidence="1">Metallophosphoesterase</fullName>
    </submittedName>
</protein>
<dbReference type="EMBL" id="LGFO01000162">
    <property type="protein sequence ID" value="KUK36108.1"/>
    <property type="molecule type" value="Genomic_DNA"/>
</dbReference>
<accession>A0A101FFJ7</accession>
<dbReference type="AlphaFoldDB" id="A0A101FFJ7"/>
<evidence type="ECO:0000313" key="2">
    <source>
        <dbReference type="Proteomes" id="UP000053326"/>
    </source>
</evidence>
<proteinExistence type="predicted"/>
<sequence>MLENVIHRLLQRRVMKPVIPGLVLFLLLGLAARSGGVVEERVAVPLPGLPAVGTVCHCFPTSAHLGQSASGRWLPD</sequence>
<reference evidence="2" key="1">
    <citation type="journal article" date="2015" name="MBio">
        <title>Genome-Resolved Metagenomic Analysis Reveals Roles for Candidate Phyla and Other Microbial Community Members in Biogeochemical Transformations in Oil Reservoirs.</title>
        <authorList>
            <person name="Hu P."/>
            <person name="Tom L."/>
            <person name="Singh A."/>
            <person name="Thomas B.C."/>
            <person name="Baker B.J."/>
            <person name="Piceno Y.M."/>
            <person name="Andersen G.L."/>
            <person name="Banfield J.F."/>
        </authorList>
    </citation>
    <scope>NUCLEOTIDE SEQUENCE [LARGE SCALE GENOMIC DNA]</scope>
</reference>
<organism evidence="1 2">
    <name type="scientific">Thermacetogenium phaeum</name>
    <dbReference type="NCBI Taxonomy" id="85874"/>
    <lineage>
        <taxon>Bacteria</taxon>
        <taxon>Bacillati</taxon>
        <taxon>Bacillota</taxon>
        <taxon>Clostridia</taxon>
        <taxon>Thermoanaerobacterales</taxon>
        <taxon>Thermoanaerobacteraceae</taxon>
        <taxon>Thermacetogenium</taxon>
    </lineage>
</organism>
<comment type="caution">
    <text evidence="1">The sequence shown here is derived from an EMBL/GenBank/DDBJ whole genome shotgun (WGS) entry which is preliminary data.</text>
</comment>